<dbReference type="Gene3D" id="3.40.50.2000">
    <property type="entry name" value="Glycogen Phosphorylase B"/>
    <property type="match status" value="2"/>
</dbReference>
<dbReference type="EMBL" id="OZ034814">
    <property type="protein sequence ID" value="CAL1360295.1"/>
    <property type="molecule type" value="Genomic_DNA"/>
</dbReference>
<dbReference type="InterPro" id="IPR002213">
    <property type="entry name" value="UDP_glucos_trans"/>
</dbReference>
<dbReference type="CDD" id="cd03784">
    <property type="entry name" value="GT1_Gtf-like"/>
    <property type="match status" value="1"/>
</dbReference>
<evidence type="ECO:0000256" key="2">
    <source>
        <dbReference type="ARBA" id="ARBA00022676"/>
    </source>
</evidence>
<evidence type="ECO:0000313" key="4">
    <source>
        <dbReference type="EMBL" id="CAL1360295.1"/>
    </source>
</evidence>
<accession>A0AAV2CUQ3</accession>
<keyword evidence="2" id="KW-0328">Glycosyltransferase</keyword>
<dbReference type="PANTHER" id="PTHR48048">
    <property type="entry name" value="GLYCOSYLTRANSFERASE"/>
    <property type="match status" value="1"/>
</dbReference>
<dbReference type="GO" id="GO:0035251">
    <property type="term" value="F:UDP-glucosyltransferase activity"/>
    <property type="evidence" value="ECO:0007669"/>
    <property type="project" value="InterPro"/>
</dbReference>
<dbReference type="PANTHER" id="PTHR48048:SF76">
    <property type="entry name" value="UDP-GLYCOSYLTRANSFERASE 708D1-LIKE"/>
    <property type="match status" value="1"/>
</dbReference>
<dbReference type="SUPFAM" id="SSF53756">
    <property type="entry name" value="UDP-Glycosyltransferase/glycogen phosphorylase"/>
    <property type="match status" value="1"/>
</dbReference>
<dbReference type="FunFam" id="3.40.50.2000:FF:000060">
    <property type="entry name" value="Glycosyltransferase"/>
    <property type="match status" value="1"/>
</dbReference>
<evidence type="ECO:0000256" key="1">
    <source>
        <dbReference type="ARBA" id="ARBA00009995"/>
    </source>
</evidence>
<reference evidence="4 5" key="1">
    <citation type="submission" date="2024-04" db="EMBL/GenBank/DDBJ databases">
        <authorList>
            <person name="Fracassetti M."/>
        </authorList>
    </citation>
    <scope>NUCLEOTIDE SEQUENCE [LARGE SCALE GENOMIC DNA]</scope>
</reference>
<keyword evidence="3" id="KW-0808">Transferase</keyword>
<organism evidence="4 5">
    <name type="scientific">Linum trigynum</name>
    <dbReference type="NCBI Taxonomy" id="586398"/>
    <lineage>
        <taxon>Eukaryota</taxon>
        <taxon>Viridiplantae</taxon>
        <taxon>Streptophyta</taxon>
        <taxon>Embryophyta</taxon>
        <taxon>Tracheophyta</taxon>
        <taxon>Spermatophyta</taxon>
        <taxon>Magnoliopsida</taxon>
        <taxon>eudicotyledons</taxon>
        <taxon>Gunneridae</taxon>
        <taxon>Pentapetalae</taxon>
        <taxon>rosids</taxon>
        <taxon>fabids</taxon>
        <taxon>Malpighiales</taxon>
        <taxon>Linaceae</taxon>
        <taxon>Linum</taxon>
    </lineage>
</organism>
<evidence type="ECO:0008006" key="6">
    <source>
        <dbReference type="Google" id="ProtNLM"/>
    </source>
</evidence>
<comment type="similarity">
    <text evidence="1">Belongs to the UDP-glycosyltransferase family.</text>
</comment>
<gene>
    <name evidence="4" type="ORF">LTRI10_LOCUS7739</name>
</gene>
<keyword evidence="5" id="KW-1185">Reference proteome</keyword>
<name>A0AAV2CUQ3_9ROSI</name>
<dbReference type="Proteomes" id="UP001497516">
    <property type="component" value="Chromosome 10"/>
</dbReference>
<protein>
    <recommendedName>
        <fullName evidence="6">Glycosyltransferase</fullName>
    </recommendedName>
</protein>
<evidence type="ECO:0000256" key="3">
    <source>
        <dbReference type="ARBA" id="ARBA00022679"/>
    </source>
</evidence>
<sequence>MSAHGHQNKQPHMVLMPSSGAGHVIPFLKVAGALASQNCRVTLITSHPLVSKAESALITRFLTLYPQVTEKKFHLLHLPPNHSSSFTDPFFRQWELIHLSLPRLSDVLESLSPPADALLSDITLMSSTISVTESLNIPNYVLFVSSARMFAFFAYYPALSDALSNSADTDLEIPGLEGLPKSSVPPMLQDTTSPFATMLRANSDCIKKFDGFLMNTFDALEGRTLSALKSWKIFDGMPPIFDFLFPPWEPEEVMKGGRAATWKRWLDEQPPASVVYVSFGSRTPLSREQTLEVVKGLISCHYPFMLVAKGSVVDKDDGVSLQQVLGEDLAHQMEEKGVVVKDWVDQLEIIGHKSVGGFVTHCGWSSIVEASSYGVPMLGWPQVGDQGITGVAMVECGVGMLGGKWGWNGEFVVKGEEIGMRIREMMENQKLRSRAAEVMEDINKAVAPGGVCDRTLKHFLNKFKS</sequence>
<dbReference type="Pfam" id="PF00201">
    <property type="entry name" value="UDPGT"/>
    <property type="match status" value="1"/>
</dbReference>
<dbReference type="InterPro" id="IPR050481">
    <property type="entry name" value="UDP-glycosyltransf_plant"/>
</dbReference>
<proteinExistence type="inferred from homology"/>
<dbReference type="AlphaFoldDB" id="A0AAV2CUQ3"/>
<evidence type="ECO:0000313" key="5">
    <source>
        <dbReference type="Proteomes" id="UP001497516"/>
    </source>
</evidence>